<feature type="chain" id="PRO_5022977696" evidence="1">
    <location>
        <begin position="23"/>
        <end position="316"/>
    </location>
</feature>
<keyword evidence="1" id="KW-0732">Signal</keyword>
<name>A0A5C6X958_9DELT</name>
<evidence type="ECO:0000313" key="3">
    <source>
        <dbReference type="Proteomes" id="UP000321046"/>
    </source>
</evidence>
<proteinExistence type="predicted"/>
<feature type="signal peptide" evidence="1">
    <location>
        <begin position="1"/>
        <end position="22"/>
    </location>
</feature>
<accession>A0A5C6X958</accession>
<comment type="caution">
    <text evidence="2">The sequence shown here is derived from an EMBL/GenBank/DDBJ whole genome shotgun (WGS) entry which is preliminary data.</text>
</comment>
<dbReference type="OrthoDB" id="5499307at2"/>
<dbReference type="Proteomes" id="UP000321046">
    <property type="component" value="Unassembled WGS sequence"/>
</dbReference>
<dbReference type="AlphaFoldDB" id="A0A5C6X958"/>
<evidence type="ECO:0000256" key="1">
    <source>
        <dbReference type="SAM" id="SignalP"/>
    </source>
</evidence>
<dbReference type="EMBL" id="VOSL01000048">
    <property type="protein sequence ID" value="TXD35714.1"/>
    <property type="molecule type" value="Genomic_DNA"/>
</dbReference>
<dbReference type="RefSeq" id="WP_146974471.1">
    <property type="nucleotide sequence ID" value="NZ_VOSL01000048.1"/>
</dbReference>
<protein>
    <submittedName>
        <fullName evidence="2">Uncharacterized protein</fullName>
    </submittedName>
</protein>
<gene>
    <name evidence="2" type="ORF">FRC96_10600</name>
</gene>
<evidence type="ECO:0000313" key="2">
    <source>
        <dbReference type="EMBL" id="TXD35714.1"/>
    </source>
</evidence>
<sequence length="316" mass="34567">MPRRFSIVVALALVIWSDLALAQQPEPLERVKPGELQSFEDVRIERISPHELSEITPGLGRPQIATAEGADLPRPLNRQELERLRGIASSRTALIMALVMPPRPYRQVPMVYVGHAVWVERTAAQPAALISTADWLADAQKIFLIDDATATAMREHGIPLASQPSPGASRPSGDGVEDLLKKDADLLIELRAARREPNLNLAHLTFVSDTTAETHRPSQGWPLHATDRPAPPMIFAYSPERPDRIEAVQIHALSTLEDAFQFYLPTTSTAILGAPLFSNSGHLVALNALRHPERGEVGLAVPPGALQHFVESLSEP</sequence>
<organism evidence="2 3">
    <name type="scientific">Lujinxingia vulgaris</name>
    <dbReference type="NCBI Taxonomy" id="2600176"/>
    <lineage>
        <taxon>Bacteria</taxon>
        <taxon>Deltaproteobacteria</taxon>
        <taxon>Bradymonadales</taxon>
        <taxon>Lujinxingiaceae</taxon>
        <taxon>Lujinxingia</taxon>
    </lineage>
</organism>
<reference evidence="2 3" key="1">
    <citation type="submission" date="2019-08" db="EMBL/GenBank/DDBJ databases">
        <title>Bradymonadales sp. TMQ2.</title>
        <authorList>
            <person name="Liang Q."/>
        </authorList>
    </citation>
    <scope>NUCLEOTIDE SEQUENCE [LARGE SCALE GENOMIC DNA]</scope>
    <source>
        <strain evidence="2 3">TMQ2</strain>
    </source>
</reference>